<keyword evidence="1" id="KW-0812">Transmembrane</keyword>
<keyword evidence="3" id="KW-1185">Reference proteome</keyword>
<feature type="transmembrane region" description="Helical" evidence="1">
    <location>
        <begin position="136"/>
        <end position="158"/>
    </location>
</feature>
<feature type="transmembrane region" description="Helical" evidence="1">
    <location>
        <begin position="63"/>
        <end position="82"/>
    </location>
</feature>
<proteinExistence type="predicted"/>
<feature type="transmembrane region" description="Helical" evidence="1">
    <location>
        <begin position="178"/>
        <end position="202"/>
    </location>
</feature>
<dbReference type="Gene3D" id="1.10.1760.20">
    <property type="match status" value="1"/>
</dbReference>
<feature type="transmembrane region" description="Helical" evidence="1">
    <location>
        <begin position="27"/>
        <end position="51"/>
    </location>
</feature>
<keyword evidence="1" id="KW-0472">Membrane</keyword>
<dbReference type="OrthoDB" id="389220at2"/>
<evidence type="ECO:0000313" key="3">
    <source>
        <dbReference type="Proteomes" id="UP000019267"/>
    </source>
</evidence>
<dbReference type="STRING" id="1276246.SCULI_v1c03140"/>
<keyword evidence="1" id="KW-1133">Transmembrane helix</keyword>
<gene>
    <name evidence="2" type="ORF">SCULI_v1c03140</name>
</gene>
<feature type="transmembrane region" description="Helical" evidence="1">
    <location>
        <begin position="102"/>
        <end position="124"/>
    </location>
</feature>
<dbReference type="EMBL" id="CP006681">
    <property type="protein sequence ID" value="AHI52655.1"/>
    <property type="molecule type" value="Genomic_DNA"/>
</dbReference>
<dbReference type="AlphaFoldDB" id="W6A703"/>
<dbReference type="HOGENOM" id="CLU_105834_0_0_14"/>
<organism evidence="2 3">
    <name type="scientific">Spiroplasma culicicola AES-1</name>
    <dbReference type="NCBI Taxonomy" id="1276246"/>
    <lineage>
        <taxon>Bacteria</taxon>
        <taxon>Bacillati</taxon>
        <taxon>Mycoplasmatota</taxon>
        <taxon>Mollicutes</taxon>
        <taxon>Entomoplasmatales</taxon>
        <taxon>Spiroplasmataceae</taxon>
        <taxon>Spiroplasma</taxon>
    </lineage>
</organism>
<dbReference type="KEGG" id="scq:SCULI_v1c03140"/>
<accession>W6A703</accession>
<reference evidence="2 3" key="1">
    <citation type="journal article" date="2014" name="Genome Biol. Evol.">
        <title>Molecular evolution of the substrate utilization strategies and putative virulence factors in mosquito-associated Spiroplasma species.</title>
        <authorList>
            <person name="Chang T.H."/>
            <person name="Lo W.S."/>
            <person name="Ku C."/>
            <person name="Chen L.L."/>
            <person name="Kuo C.H."/>
        </authorList>
    </citation>
    <scope>NUCLEOTIDE SEQUENCE [LARGE SCALE GENOMIC DNA]</scope>
    <source>
        <strain evidence="2">AES-1</strain>
    </source>
</reference>
<protein>
    <submittedName>
        <fullName evidence="2">Uncharacterized protein</fullName>
    </submittedName>
</protein>
<dbReference type="Proteomes" id="UP000019267">
    <property type="component" value="Chromosome"/>
</dbReference>
<dbReference type="RefSeq" id="WP_025362896.1">
    <property type="nucleotide sequence ID" value="NZ_CP006681.1"/>
</dbReference>
<dbReference type="PATRIC" id="fig|1276246.3.peg.313"/>
<evidence type="ECO:0000313" key="2">
    <source>
        <dbReference type="EMBL" id="AHI52655.1"/>
    </source>
</evidence>
<sequence>MEKNNDIDFYYQFESKSKYFKLSSYKIVLLAMIIALNLILSIISVWVFQWIAIIGFLRIEISFITYLICWKTINGFYAMLIITPCTWMRYMGFDPNVEPVGLLSMNLSDLFIMGCFILFAWVFTIHKSFKNVYVKIFIISLIICLIGSLFNILLNFTFLLDLYSFYFGVSFDYLKSWWYAGILTGYVYLKYMINLIMFISIYKVLNIISKNDHHNNK</sequence>
<name>W6A703_9MOLU</name>
<evidence type="ECO:0000256" key="1">
    <source>
        <dbReference type="SAM" id="Phobius"/>
    </source>
</evidence>